<proteinExistence type="predicted"/>
<dbReference type="RefSeq" id="WP_249588273.1">
    <property type="nucleotide sequence ID" value="NZ_BAAAQL010000037.1"/>
</dbReference>
<keyword evidence="3" id="KW-1185">Reference proteome</keyword>
<evidence type="ECO:0008006" key="4">
    <source>
        <dbReference type="Google" id="ProtNLM"/>
    </source>
</evidence>
<feature type="transmembrane region" description="Helical" evidence="1">
    <location>
        <begin position="135"/>
        <end position="158"/>
    </location>
</feature>
<evidence type="ECO:0000256" key="1">
    <source>
        <dbReference type="SAM" id="Phobius"/>
    </source>
</evidence>
<keyword evidence="1" id="KW-1133">Transmembrane helix</keyword>
<dbReference type="Proteomes" id="UP000829992">
    <property type="component" value="Chromosome"/>
</dbReference>
<dbReference type="EMBL" id="CP097289">
    <property type="protein sequence ID" value="UQT56819.1"/>
    <property type="molecule type" value="Genomic_DNA"/>
</dbReference>
<accession>A0ABY4PUB2</accession>
<keyword evidence="1" id="KW-0472">Membrane</keyword>
<feature type="transmembrane region" description="Helical" evidence="1">
    <location>
        <begin position="170"/>
        <end position="191"/>
    </location>
</feature>
<protein>
    <recommendedName>
        <fullName evidence="4">Transmembrane protein</fullName>
    </recommendedName>
</protein>
<feature type="transmembrane region" description="Helical" evidence="1">
    <location>
        <begin position="45"/>
        <end position="62"/>
    </location>
</feature>
<evidence type="ECO:0000313" key="2">
    <source>
        <dbReference type="EMBL" id="UQT56819.1"/>
    </source>
</evidence>
<keyword evidence="1" id="KW-0812">Transmembrane</keyword>
<evidence type="ECO:0000313" key="3">
    <source>
        <dbReference type="Proteomes" id="UP000829992"/>
    </source>
</evidence>
<organism evidence="2 3">
    <name type="scientific">Streptomyces durmitorensis</name>
    <dbReference type="NCBI Taxonomy" id="319947"/>
    <lineage>
        <taxon>Bacteria</taxon>
        <taxon>Bacillati</taxon>
        <taxon>Actinomycetota</taxon>
        <taxon>Actinomycetes</taxon>
        <taxon>Kitasatosporales</taxon>
        <taxon>Streptomycetaceae</taxon>
        <taxon>Streptomyces</taxon>
    </lineage>
</organism>
<name>A0ABY4PUB2_9ACTN</name>
<sequence length="216" mass="23416">MPRRTLPPPPPPAYLRTWPDRNALLHDRGMALDELRRRSLGLHRILLLWLFGLGCVIGWALLTVPLEMIEDHDVMAVVMVPLCAILGLGAIAPCVYGVVAGIRNDRKARELTDSWLALDSHPASDSALRSPGLSLCWLLSSLLVCALGLWASFASAAYAEPGRDSYSDVVLGMGTGLILWLTGLIGITKAVGHYRWAIRKLGPATRATPAANSAHR</sequence>
<reference evidence="2 3" key="1">
    <citation type="submission" date="2022-05" db="EMBL/GenBank/DDBJ databases">
        <authorList>
            <person name="Zhou X."/>
            <person name="Li K."/>
            <person name="Man Y."/>
        </authorList>
    </citation>
    <scope>NUCLEOTIDE SEQUENCE [LARGE SCALE GENOMIC DNA]</scope>
    <source>
        <strain evidence="2 3">MS405</strain>
    </source>
</reference>
<feature type="transmembrane region" description="Helical" evidence="1">
    <location>
        <begin position="74"/>
        <end position="99"/>
    </location>
</feature>
<gene>
    <name evidence="2" type="ORF">M4V62_17910</name>
</gene>